<protein>
    <submittedName>
        <fullName evidence="1">Uncharacterized protein</fullName>
    </submittedName>
</protein>
<accession>A0A545TGT3</accession>
<dbReference type="AlphaFoldDB" id="A0A545TGT3"/>
<evidence type="ECO:0000313" key="2">
    <source>
        <dbReference type="Proteomes" id="UP000317839"/>
    </source>
</evidence>
<proteinExistence type="predicted"/>
<name>A0A545TGT3_9GAMM</name>
<reference evidence="1 2" key="1">
    <citation type="submission" date="2019-06" db="EMBL/GenBank/DDBJ databases">
        <title>Draft genome of Aliikangiella marina GYP-15.</title>
        <authorList>
            <person name="Wang G."/>
        </authorList>
    </citation>
    <scope>NUCLEOTIDE SEQUENCE [LARGE SCALE GENOMIC DNA]</scope>
    <source>
        <strain evidence="1 2">GYP-15</strain>
    </source>
</reference>
<dbReference type="RefSeq" id="WP_142887803.1">
    <property type="nucleotide sequence ID" value="NZ_VIKR01000001.1"/>
</dbReference>
<gene>
    <name evidence="1" type="ORF">FLL45_00300</name>
</gene>
<organism evidence="1 2">
    <name type="scientific">Aliikangiella marina</name>
    <dbReference type="NCBI Taxonomy" id="1712262"/>
    <lineage>
        <taxon>Bacteria</taxon>
        <taxon>Pseudomonadati</taxon>
        <taxon>Pseudomonadota</taxon>
        <taxon>Gammaproteobacteria</taxon>
        <taxon>Oceanospirillales</taxon>
        <taxon>Pleioneaceae</taxon>
        <taxon>Aliikangiella</taxon>
    </lineage>
</organism>
<comment type="caution">
    <text evidence="1">The sequence shown here is derived from an EMBL/GenBank/DDBJ whole genome shotgun (WGS) entry which is preliminary data.</text>
</comment>
<dbReference type="Proteomes" id="UP000317839">
    <property type="component" value="Unassembled WGS sequence"/>
</dbReference>
<evidence type="ECO:0000313" key="1">
    <source>
        <dbReference type="EMBL" id="TQV76442.1"/>
    </source>
</evidence>
<sequence>MKGDRKTKFADKIILISSLETPIAKKLFKKGRFKEFKKDSFCSDVLGVTKVTINNWIRDGDAPGYSLNRFVERLNQQFSEIGNWKIEDFDDAFSTYHFAERLGLEFEETQRLLDFEKIIQRKNYPFFIHELEASKYNEQYNGLYYMFHIYPGTAGADLVVRSTLRVRYMVGQGERTAIRCKLNVPIYESETPANLNYDGFLSRKEQCLFWLFESRVQGGNKINDSIQFATKQASKQSSLMHGFYISASEKFNLFLSPVVLLKHSSPDNNNASEIINFMHNQQKIYPGGVEALEDKFSAVKNILKSEVKIIE</sequence>
<dbReference type="EMBL" id="VIKR01000001">
    <property type="protein sequence ID" value="TQV76442.1"/>
    <property type="molecule type" value="Genomic_DNA"/>
</dbReference>
<keyword evidence="2" id="KW-1185">Reference proteome</keyword>
<dbReference type="OrthoDB" id="4871899at2"/>